<dbReference type="InterPro" id="IPR006311">
    <property type="entry name" value="TAT_signal"/>
</dbReference>
<dbReference type="RefSeq" id="WP_126468900.1">
    <property type="nucleotide sequence ID" value="NZ_RXOE01000001.1"/>
</dbReference>
<dbReference type="PROSITE" id="PS51318">
    <property type="entry name" value="TAT"/>
    <property type="match status" value="1"/>
</dbReference>
<dbReference type="PANTHER" id="PTHR35399:SF2">
    <property type="entry name" value="DUF839 DOMAIN-CONTAINING PROTEIN"/>
    <property type="match status" value="1"/>
</dbReference>
<evidence type="ECO:0000313" key="2">
    <source>
        <dbReference type="EMBL" id="RTQ37110.1"/>
    </source>
</evidence>
<dbReference type="PROSITE" id="PS51257">
    <property type="entry name" value="PROKAR_LIPOPROTEIN"/>
    <property type="match status" value="1"/>
</dbReference>
<evidence type="ECO:0000256" key="1">
    <source>
        <dbReference type="SAM" id="MobiDB-lite"/>
    </source>
</evidence>
<comment type="caution">
    <text evidence="2">The sequence shown here is derived from an EMBL/GenBank/DDBJ whole genome shotgun (WGS) entry which is preliminary data.</text>
</comment>
<dbReference type="SUPFAM" id="SSF63829">
    <property type="entry name" value="Calcium-dependent phosphotriesterase"/>
    <property type="match status" value="1"/>
</dbReference>
<accession>A0A3S0QCW3</accession>
<reference evidence="2 3" key="1">
    <citation type="submission" date="2018-12" db="EMBL/GenBank/DDBJ databases">
        <title>The genome of Variovorax gossypii DSM 100435.</title>
        <authorList>
            <person name="Gao J."/>
            <person name="Sun J."/>
        </authorList>
    </citation>
    <scope>NUCLEOTIDE SEQUENCE [LARGE SCALE GENOMIC DNA]</scope>
    <source>
        <strain evidence="2 3">DSM 100435</strain>
    </source>
</reference>
<dbReference type="Proteomes" id="UP000267418">
    <property type="component" value="Unassembled WGS sequence"/>
</dbReference>
<gene>
    <name evidence="2" type="ORF">EJP69_05110</name>
</gene>
<name>A0A3S0QCW3_9BURK</name>
<evidence type="ECO:0000313" key="3">
    <source>
        <dbReference type="Proteomes" id="UP000267418"/>
    </source>
</evidence>
<dbReference type="PANTHER" id="PTHR35399">
    <property type="entry name" value="SLR8030 PROTEIN"/>
    <property type="match status" value="1"/>
</dbReference>
<dbReference type="OrthoDB" id="9801383at2"/>
<proteinExistence type="predicted"/>
<dbReference type="Pfam" id="PF05787">
    <property type="entry name" value="PhoX"/>
    <property type="match status" value="1"/>
</dbReference>
<protein>
    <submittedName>
        <fullName evidence="2">PhoX family phosphatase</fullName>
    </submittedName>
</protein>
<dbReference type="EMBL" id="RXOE01000001">
    <property type="protein sequence ID" value="RTQ37110.1"/>
    <property type="molecule type" value="Genomic_DNA"/>
</dbReference>
<sequence>MPLDRRHFLLQSGSAAAVVALFGQGCASTPAPPSTRPGETLGFTGVPASLRDGIVVPPEYEWQLLYPWGSPTGVAGRMPLFAPDAGNSADDQAVQAGMHHDGMHFFALDASGERGLLVMNHEYTDEQLLHTDGVKEWTAAKVRKSLHAMGVSVIEVRRNGQGWQQVLPSPFARRVHGNTPMRIAGPAAGTPLMRTAANPAGDAVFGTFANCAMGVTPWGTYLTCEENFHGYFGGPKEAARNATPAQRRYGTVAGSQWVEYWRFDERFDLSRHPNEPHRFGWVVEIDPFDPTATPVKRTALGRKRQESATCTIATDGRLVVYMGDDSRFEYIYKFVSRDKVHPGTDAAARAANRHLLDEGTLYAARYDAGGRGKWLELTHGRDGLDAAHGFADQAEVLIHARLAGDVVGATKMDRPEWIAIHPQSGEVYVTLTNNSQRGDAGKPGPDAANPRAANLFGGILRWREDAGDAASTGFSWDHFALAGDPAQPGSGARYPTAGADMFGAPDGLHFDRGGLLWIQTDLSGQVIGKPPYTSLGNNQMLCADPASGRIKRFLTGPNGCEITGCVVTPDRRTLFVNIQHPGEARDDGDTKHNSAWPDGAEPGSARPRSATLAIRRRDGGIVGT</sequence>
<feature type="region of interest" description="Disordered" evidence="1">
    <location>
        <begin position="581"/>
        <end position="608"/>
    </location>
</feature>
<feature type="compositionally biased region" description="Basic and acidic residues" evidence="1">
    <location>
        <begin position="582"/>
        <end position="592"/>
    </location>
</feature>
<organism evidence="2 3">
    <name type="scientific">Variovorax gossypii</name>
    <dbReference type="NCBI Taxonomy" id="1679495"/>
    <lineage>
        <taxon>Bacteria</taxon>
        <taxon>Pseudomonadati</taxon>
        <taxon>Pseudomonadota</taxon>
        <taxon>Betaproteobacteria</taxon>
        <taxon>Burkholderiales</taxon>
        <taxon>Comamonadaceae</taxon>
        <taxon>Variovorax</taxon>
    </lineage>
</organism>
<dbReference type="AlphaFoldDB" id="A0A3S0QCW3"/>
<dbReference type="InterPro" id="IPR008557">
    <property type="entry name" value="PhoX"/>
</dbReference>
<keyword evidence="3" id="KW-1185">Reference proteome</keyword>